<keyword evidence="3" id="KW-0813">Transport</keyword>
<dbReference type="SMART" id="SM00913">
    <property type="entry name" value="IBN_N"/>
    <property type="match status" value="1"/>
</dbReference>
<dbReference type="InterPro" id="IPR011989">
    <property type="entry name" value="ARM-like"/>
</dbReference>
<feature type="compositionally biased region" description="Acidic residues" evidence="7">
    <location>
        <begin position="973"/>
        <end position="991"/>
    </location>
</feature>
<dbReference type="InterPro" id="IPR001494">
    <property type="entry name" value="Importin-beta_N"/>
</dbReference>
<evidence type="ECO:0000256" key="5">
    <source>
        <dbReference type="ARBA" id="ARBA00022927"/>
    </source>
</evidence>
<gene>
    <name evidence="9" type="primary">NMD5</name>
    <name evidence="9" type="ORF">OC842_000970</name>
</gene>
<reference evidence="9" key="1">
    <citation type="journal article" date="2023" name="PhytoFront">
        <title>Draft Genome Resources of Seven Strains of Tilletia horrida, Causal Agent of Kernel Smut of Rice.</title>
        <authorList>
            <person name="Khanal S."/>
            <person name="Antony Babu S."/>
            <person name="Zhou X.G."/>
        </authorList>
    </citation>
    <scope>NUCLEOTIDE SEQUENCE</scope>
    <source>
        <strain evidence="9">TX3</strain>
    </source>
</reference>
<name>A0AAN6GFV5_9BASI</name>
<keyword evidence="4" id="KW-0963">Cytoplasm</keyword>
<dbReference type="Pfam" id="PF08506">
    <property type="entry name" value="Cse1"/>
    <property type="match status" value="1"/>
</dbReference>
<dbReference type="Gene3D" id="1.25.10.10">
    <property type="entry name" value="Leucine-rich Repeat Variant"/>
    <property type="match status" value="1"/>
</dbReference>
<evidence type="ECO:0000256" key="7">
    <source>
        <dbReference type="SAM" id="MobiDB-lite"/>
    </source>
</evidence>
<dbReference type="SUPFAM" id="SSF48371">
    <property type="entry name" value="ARM repeat"/>
    <property type="match status" value="1"/>
</dbReference>
<keyword evidence="6" id="KW-0539">Nucleus</keyword>
<evidence type="ECO:0000256" key="1">
    <source>
        <dbReference type="ARBA" id="ARBA00004123"/>
    </source>
</evidence>
<feature type="region of interest" description="Disordered" evidence="7">
    <location>
        <begin position="960"/>
        <end position="997"/>
    </location>
</feature>
<evidence type="ECO:0000259" key="8">
    <source>
        <dbReference type="PROSITE" id="PS50166"/>
    </source>
</evidence>
<dbReference type="GO" id="GO:0031267">
    <property type="term" value="F:small GTPase binding"/>
    <property type="evidence" value="ECO:0007669"/>
    <property type="project" value="InterPro"/>
</dbReference>
<organism evidence="9 10">
    <name type="scientific">Tilletia horrida</name>
    <dbReference type="NCBI Taxonomy" id="155126"/>
    <lineage>
        <taxon>Eukaryota</taxon>
        <taxon>Fungi</taxon>
        <taxon>Dikarya</taxon>
        <taxon>Basidiomycota</taxon>
        <taxon>Ustilaginomycotina</taxon>
        <taxon>Exobasidiomycetes</taxon>
        <taxon>Tilletiales</taxon>
        <taxon>Tilletiaceae</taxon>
        <taxon>Tilletia</taxon>
    </lineage>
</organism>
<evidence type="ECO:0000313" key="9">
    <source>
        <dbReference type="EMBL" id="KAK0539414.1"/>
    </source>
</evidence>
<protein>
    <submittedName>
        <fullName evidence="9">Nonsense-mediated mRNA decay protein 5</fullName>
    </submittedName>
</protein>
<dbReference type="GO" id="GO:0005635">
    <property type="term" value="C:nuclear envelope"/>
    <property type="evidence" value="ECO:0007669"/>
    <property type="project" value="TreeGrafter"/>
</dbReference>
<dbReference type="AlphaFoldDB" id="A0AAN6GFV5"/>
<dbReference type="Pfam" id="PF03810">
    <property type="entry name" value="IBN_N"/>
    <property type="match status" value="1"/>
</dbReference>
<comment type="subcellular location">
    <subcellularLocation>
        <location evidence="2">Cytoplasm</location>
    </subcellularLocation>
    <subcellularLocation>
        <location evidence="1">Nucleus</location>
    </subcellularLocation>
</comment>
<dbReference type="GO" id="GO:0006606">
    <property type="term" value="P:protein import into nucleus"/>
    <property type="evidence" value="ECO:0007669"/>
    <property type="project" value="TreeGrafter"/>
</dbReference>
<sequence length="1060" mass="117936">MDTVYQLLGSTLDPNPNVRKAAELEIRKLEPQEGMISAVFQIVASNEADLSVRQAASIYFKNRIMAGWDPAIASRRATLPPGRVGPSGGVVPDAERATIRSGMLPALMQAPPVVRNQIRAALRCIVVCDYPSQWPDLLSTVLQMVGTEEPQTLYAGLTAALEAVRAFRWKNAQSGAMDGIVSALFPTLLATAQKLLQSPNVASPEVGELLYLTLKCYKTSMENHLTKHQQTDESVIPWGQLLLAIVDKDIDASQLPDDDDARELAPWWKAKKWAYFSLNKLFVAYGNPSQLPPAKSHYKPFAERFSQLFAPEVLKVYLRKTEQFVTGQAWLSKRAKRFQFKFYEQCVRPKATWALLKPSANDLVQKFVLPTVSWSAADEELWELDSADYVRSQTEGSDDHASPHFAAKDFLTSLVSKRTKTTLQPQLEFITAVITGYPGTYNASQKDGALSMCSALSTLMVKHPLVANTLDSFVLNHVVPELKSEHRFLRFHACNVIKQFDQEGMHWQSEKTLEAAFTGIMECLHDSELPVRVSAAEALGLLISHDEVRKALAPRAAEVMQILLKLADEADLDNLGQVQQAFFETFQEELLPFAVEVVTQIAATYRRLLLEMEELAETEDGAEITVNQDEADKSFATMNCLATIFQVVDAAQNSPATLAQLEEVILPIISLTLEKENIDFYDDCFEVTDALTFYQKRISPALWQLFGQMYQALKGSGVDFFGEMFNTLDNFVTWGADTFKQSVEHRTMLFDILNIAMTSEHLGPNDRVSGAKLADSILLSLKDSVFDAYPAVLSLVLPGVYEAKKDALQLRKWSSVVVLDMIYVNQQLTLSILESQGETVKFFTALLGSILNTFSRVHEKRVAILGFLSLLSVPVETLPAAVREGLPQVFAGLLQQLDTLPEAILKRKALQDLFEDEDDDEEAEEDADLSGDVNGFDDDKDVFDAENEIQEMLAAESARLQARSAAREAGMEVPEDDDEDVDDDEDEDDEFAFTSPIDEVPVYDSFRSVMTELQNTRADTFNGLIGGLNDDQKATLQKVSALQDKDVNEAEPADLSQDFS</sequence>
<dbReference type="EMBL" id="JAPDMQ010000031">
    <property type="protein sequence ID" value="KAK0539414.1"/>
    <property type="molecule type" value="Genomic_DNA"/>
</dbReference>
<dbReference type="PROSITE" id="PS50166">
    <property type="entry name" value="IMPORTIN_B_NT"/>
    <property type="match status" value="1"/>
</dbReference>
<feature type="domain" description="Importin N-terminal" evidence="8">
    <location>
        <begin position="22"/>
        <end position="109"/>
    </location>
</feature>
<proteinExistence type="predicted"/>
<feature type="region of interest" description="Disordered" evidence="7">
    <location>
        <begin position="915"/>
        <end position="937"/>
    </location>
</feature>
<comment type="caution">
    <text evidence="9">The sequence shown here is derived from an EMBL/GenBank/DDBJ whole genome shotgun (WGS) entry which is preliminary data.</text>
</comment>
<dbReference type="GO" id="GO:0005829">
    <property type="term" value="C:cytosol"/>
    <property type="evidence" value="ECO:0007669"/>
    <property type="project" value="TreeGrafter"/>
</dbReference>
<keyword evidence="5" id="KW-0653">Protein transport</keyword>
<dbReference type="PANTHER" id="PTHR10997:SF18">
    <property type="entry name" value="D-IMPORTIN 7_RANBP7"/>
    <property type="match status" value="1"/>
</dbReference>
<evidence type="ECO:0000256" key="3">
    <source>
        <dbReference type="ARBA" id="ARBA00022448"/>
    </source>
</evidence>
<evidence type="ECO:0000313" key="10">
    <source>
        <dbReference type="Proteomes" id="UP001176521"/>
    </source>
</evidence>
<dbReference type="Proteomes" id="UP001176521">
    <property type="component" value="Unassembled WGS sequence"/>
</dbReference>
<accession>A0AAN6GFV5</accession>
<dbReference type="InterPro" id="IPR013713">
    <property type="entry name" value="XPO2_central"/>
</dbReference>
<evidence type="ECO:0000256" key="6">
    <source>
        <dbReference type="ARBA" id="ARBA00023242"/>
    </source>
</evidence>
<evidence type="ECO:0000256" key="4">
    <source>
        <dbReference type="ARBA" id="ARBA00022490"/>
    </source>
</evidence>
<dbReference type="InterPro" id="IPR016024">
    <property type="entry name" value="ARM-type_fold"/>
</dbReference>
<evidence type="ECO:0000256" key="2">
    <source>
        <dbReference type="ARBA" id="ARBA00004496"/>
    </source>
</evidence>
<dbReference type="PANTHER" id="PTHR10997">
    <property type="entry name" value="IMPORTIN-7, 8, 11"/>
    <property type="match status" value="1"/>
</dbReference>
<keyword evidence="10" id="KW-1185">Reference proteome</keyword>